<name>A0A2J0Z989_RHIML</name>
<protein>
    <submittedName>
        <fullName evidence="3">Enamine deaminase RidA</fullName>
    </submittedName>
</protein>
<evidence type="ECO:0000313" key="3">
    <source>
        <dbReference type="EMBL" id="PJR17074.1"/>
    </source>
</evidence>
<dbReference type="InterPro" id="IPR006175">
    <property type="entry name" value="YjgF/YER057c/UK114"/>
</dbReference>
<accession>A0A2J0Z989</accession>
<keyword evidence="2" id="KW-0732">Signal</keyword>
<dbReference type="SUPFAM" id="SSF55298">
    <property type="entry name" value="YjgF-like"/>
    <property type="match status" value="1"/>
</dbReference>
<dbReference type="RefSeq" id="WP_100669718.1">
    <property type="nucleotide sequence ID" value="NZ_CP141212.1"/>
</dbReference>
<evidence type="ECO:0000256" key="2">
    <source>
        <dbReference type="SAM" id="SignalP"/>
    </source>
</evidence>
<dbReference type="GO" id="GO:0019239">
    <property type="term" value="F:deaminase activity"/>
    <property type="evidence" value="ECO:0007669"/>
    <property type="project" value="TreeGrafter"/>
</dbReference>
<reference evidence="3 4" key="1">
    <citation type="submission" date="2017-06" db="EMBL/GenBank/DDBJ databases">
        <title>Ensifer strains isolated from leguminous trees and herbs display diverse denitrification phenotypes with some acting as strong N2O sinks.</title>
        <authorList>
            <person name="Woliy K."/>
            <person name="Mania D."/>
            <person name="Bakken L.R."/>
            <person name="Frostegard A."/>
        </authorList>
    </citation>
    <scope>NUCLEOTIDE SEQUENCE [LARGE SCALE GENOMIC DNA]</scope>
    <source>
        <strain evidence="3 4">AC50a</strain>
    </source>
</reference>
<comment type="similarity">
    <text evidence="1">Belongs to the RutC family.</text>
</comment>
<feature type="signal peptide" evidence="2">
    <location>
        <begin position="1"/>
        <end position="23"/>
    </location>
</feature>
<dbReference type="PANTHER" id="PTHR11803">
    <property type="entry name" value="2-IMINOBUTANOATE/2-IMINOPROPANOATE DEAMINASE RIDA"/>
    <property type="match status" value="1"/>
</dbReference>
<sequence>MSRAITHLLIGGLIIMTTGVPTATTANENDLKLTIVNPQNLYDPTPNGYSTAVIVPREGRVAYISGQGGQDSSGALSPDFAVQVEQAYANLRTALDALGARPDQVAKLTVFVVDHDMSKLEVLTSNVKKMFGAALPAQTLVPVPKLAIDPMLFEVEAVVVLK</sequence>
<dbReference type="Proteomes" id="UP000231987">
    <property type="component" value="Unassembled WGS sequence"/>
</dbReference>
<dbReference type="Gene3D" id="3.30.1330.40">
    <property type="entry name" value="RutC-like"/>
    <property type="match status" value="1"/>
</dbReference>
<proteinExistence type="inferred from homology"/>
<feature type="chain" id="PRO_5014433041" evidence="2">
    <location>
        <begin position="24"/>
        <end position="162"/>
    </location>
</feature>
<gene>
    <name evidence="3" type="ORF">CEJ86_02515</name>
</gene>
<evidence type="ECO:0000313" key="4">
    <source>
        <dbReference type="Proteomes" id="UP000231987"/>
    </source>
</evidence>
<dbReference type="PANTHER" id="PTHR11803:SF58">
    <property type="entry name" value="PROTEIN HMF1-RELATED"/>
    <property type="match status" value="1"/>
</dbReference>
<evidence type="ECO:0000256" key="1">
    <source>
        <dbReference type="ARBA" id="ARBA00010552"/>
    </source>
</evidence>
<dbReference type="GO" id="GO:0005829">
    <property type="term" value="C:cytosol"/>
    <property type="evidence" value="ECO:0007669"/>
    <property type="project" value="TreeGrafter"/>
</dbReference>
<dbReference type="InterPro" id="IPR035959">
    <property type="entry name" value="RutC-like_sf"/>
</dbReference>
<comment type="caution">
    <text evidence="3">The sequence shown here is derived from an EMBL/GenBank/DDBJ whole genome shotgun (WGS) entry which is preliminary data.</text>
</comment>
<organism evidence="3 4">
    <name type="scientific">Rhizobium meliloti</name>
    <name type="common">Ensifer meliloti</name>
    <name type="synonym">Sinorhizobium meliloti</name>
    <dbReference type="NCBI Taxonomy" id="382"/>
    <lineage>
        <taxon>Bacteria</taxon>
        <taxon>Pseudomonadati</taxon>
        <taxon>Pseudomonadota</taxon>
        <taxon>Alphaproteobacteria</taxon>
        <taxon>Hyphomicrobiales</taxon>
        <taxon>Rhizobiaceae</taxon>
        <taxon>Sinorhizobium/Ensifer group</taxon>
        <taxon>Sinorhizobium</taxon>
    </lineage>
</organism>
<dbReference type="Pfam" id="PF01042">
    <property type="entry name" value="Ribonuc_L-PSP"/>
    <property type="match status" value="1"/>
</dbReference>
<dbReference type="CDD" id="cd00448">
    <property type="entry name" value="YjgF_YER057c_UK114_family"/>
    <property type="match status" value="1"/>
</dbReference>
<dbReference type="AlphaFoldDB" id="A0A2J0Z989"/>
<dbReference type="EMBL" id="NJGD01000001">
    <property type="protein sequence ID" value="PJR17074.1"/>
    <property type="molecule type" value="Genomic_DNA"/>
</dbReference>